<name>A0A645IRA0_9ZZZZ</name>
<proteinExistence type="predicted"/>
<dbReference type="EMBL" id="VSSQ01119385">
    <property type="protein sequence ID" value="MPN52869.1"/>
    <property type="molecule type" value="Genomic_DNA"/>
</dbReference>
<reference evidence="1" key="1">
    <citation type="submission" date="2019-08" db="EMBL/GenBank/DDBJ databases">
        <authorList>
            <person name="Kucharzyk K."/>
            <person name="Murdoch R.W."/>
            <person name="Higgins S."/>
            <person name="Loffler F."/>
        </authorList>
    </citation>
    <scope>NUCLEOTIDE SEQUENCE</scope>
</reference>
<sequence>MDQTDLSHQIFNLIALQMTDKMPAHRSYNLIHLGQKFLNLIFSKIINTGVNNCLCFFHTSVFGHPHQRYVFRNIFFNCRNVFCNDILCHSISLLSLKIYG</sequence>
<evidence type="ECO:0000313" key="1">
    <source>
        <dbReference type="EMBL" id="MPN52869.1"/>
    </source>
</evidence>
<comment type="caution">
    <text evidence="1">The sequence shown here is derived from an EMBL/GenBank/DDBJ whole genome shotgun (WGS) entry which is preliminary data.</text>
</comment>
<dbReference type="AlphaFoldDB" id="A0A645IRA0"/>
<accession>A0A645IRA0</accession>
<protein>
    <submittedName>
        <fullName evidence="1">Uncharacterized protein</fullName>
    </submittedName>
</protein>
<organism evidence="1">
    <name type="scientific">bioreactor metagenome</name>
    <dbReference type="NCBI Taxonomy" id="1076179"/>
    <lineage>
        <taxon>unclassified sequences</taxon>
        <taxon>metagenomes</taxon>
        <taxon>ecological metagenomes</taxon>
    </lineage>
</organism>
<gene>
    <name evidence="1" type="ORF">SDC9_200532</name>
</gene>